<proteinExistence type="predicted"/>
<keyword evidence="2" id="KW-1185">Reference proteome</keyword>
<dbReference type="EMBL" id="LN890655">
    <property type="protein sequence ID" value="CUS04298.2"/>
    <property type="molecule type" value="Genomic_DNA"/>
</dbReference>
<dbReference type="KEGG" id="pbf:CFX0092_A2420"/>
<sequence length="79" mass="8524">MQQPIHESGNRNYVSFQYPLSGRRLCSPAVLSPPYPLPWVSVPSIGSKAVQPVVALVVGRLIVGFSTLYRVEGCAALTP</sequence>
<reference evidence="1" key="1">
    <citation type="submission" date="2016-01" db="EMBL/GenBank/DDBJ databases">
        <authorList>
            <person name="Mcilroy J.S."/>
            <person name="Karst M S."/>
            <person name="Albertsen M."/>
        </authorList>
    </citation>
    <scope>NUCLEOTIDE SEQUENCE</scope>
    <source>
        <strain evidence="1">Cfx-K</strain>
    </source>
</reference>
<accession>A0A160T581</accession>
<dbReference type="Proteomes" id="UP000215027">
    <property type="component" value="Chromosome I"/>
</dbReference>
<protein>
    <submittedName>
        <fullName evidence="1">Uncharacterized protein</fullName>
    </submittedName>
</protein>
<dbReference type="AlphaFoldDB" id="A0A160T581"/>
<evidence type="ECO:0000313" key="2">
    <source>
        <dbReference type="Proteomes" id="UP000215027"/>
    </source>
</evidence>
<organism evidence="1 2">
    <name type="scientific">Candidatus Promineifilum breve</name>
    <dbReference type="NCBI Taxonomy" id="1806508"/>
    <lineage>
        <taxon>Bacteria</taxon>
        <taxon>Bacillati</taxon>
        <taxon>Chloroflexota</taxon>
        <taxon>Ardenticatenia</taxon>
        <taxon>Candidatus Promineifilales</taxon>
        <taxon>Candidatus Promineifilaceae</taxon>
        <taxon>Candidatus Promineifilum</taxon>
    </lineage>
</organism>
<name>A0A160T581_9CHLR</name>
<gene>
    <name evidence="1" type="ORF">CFX0092_A2420</name>
</gene>
<evidence type="ECO:0000313" key="1">
    <source>
        <dbReference type="EMBL" id="CUS04298.2"/>
    </source>
</evidence>